<gene>
    <name evidence="6" type="ORF">PQ455_05335</name>
</gene>
<dbReference type="SUPFAM" id="SSF46785">
    <property type="entry name" value="Winged helix' DNA-binding domain"/>
    <property type="match status" value="1"/>
</dbReference>
<dbReference type="InterPro" id="IPR058163">
    <property type="entry name" value="LysR-type_TF_proteobact-type"/>
</dbReference>
<keyword evidence="4" id="KW-0804">Transcription</keyword>
<name>A0ABY7TNL5_9SPHN</name>
<organism evidence="6 7">
    <name type="scientific">Sphingomonas naphthae</name>
    <dbReference type="NCBI Taxonomy" id="1813468"/>
    <lineage>
        <taxon>Bacteria</taxon>
        <taxon>Pseudomonadati</taxon>
        <taxon>Pseudomonadota</taxon>
        <taxon>Alphaproteobacteria</taxon>
        <taxon>Sphingomonadales</taxon>
        <taxon>Sphingomonadaceae</taxon>
        <taxon>Sphingomonas</taxon>
    </lineage>
</organism>
<dbReference type="Pfam" id="PF00126">
    <property type="entry name" value="HTH_1"/>
    <property type="match status" value="1"/>
</dbReference>
<proteinExistence type="inferred from homology"/>
<keyword evidence="7" id="KW-1185">Reference proteome</keyword>
<dbReference type="InterPro" id="IPR036388">
    <property type="entry name" value="WH-like_DNA-bd_sf"/>
</dbReference>
<dbReference type="Proteomes" id="UP001220395">
    <property type="component" value="Chromosome"/>
</dbReference>
<evidence type="ECO:0000256" key="4">
    <source>
        <dbReference type="ARBA" id="ARBA00023163"/>
    </source>
</evidence>
<dbReference type="SUPFAM" id="SSF53850">
    <property type="entry name" value="Periplasmic binding protein-like II"/>
    <property type="match status" value="1"/>
</dbReference>
<dbReference type="InterPro" id="IPR036390">
    <property type="entry name" value="WH_DNA-bd_sf"/>
</dbReference>
<reference evidence="6 7" key="1">
    <citation type="submission" date="2023-02" db="EMBL/GenBank/DDBJ databases">
        <title>Genome sequence of Sphingomonas naphthae.</title>
        <authorList>
            <person name="Kim S."/>
            <person name="Heo J."/>
            <person name="Kwon S.-W."/>
        </authorList>
    </citation>
    <scope>NUCLEOTIDE SEQUENCE [LARGE SCALE GENOMIC DNA]</scope>
    <source>
        <strain evidence="6 7">KACC 18716</strain>
    </source>
</reference>
<evidence type="ECO:0000256" key="2">
    <source>
        <dbReference type="ARBA" id="ARBA00023015"/>
    </source>
</evidence>
<accession>A0ABY7TNL5</accession>
<evidence type="ECO:0000259" key="5">
    <source>
        <dbReference type="PROSITE" id="PS50931"/>
    </source>
</evidence>
<dbReference type="PANTHER" id="PTHR30537">
    <property type="entry name" value="HTH-TYPE TRANSCRIPTIONAL REGULATOR"/>
    <property type="match status" value="1"/>
</dbReference>
<dbReference type="Pfam" id="PF03466">
    <property type="entry name" value="LysR_substrate"/>
    <property type="match status" value="1"/>
</dbReference>
<keyword evidence="3" id="KW-0238">DNA-binding</keyword>
<dbReference type="EMBL" id="CP117411">
    <property type="protein sequence ID" value="WCT74653.1"/>
    <property type="molecule type" value="Genomic_DNA"/>
</dbReference>
<dbReference type="Gene3D" id="1.10.10.10">
    <property type="entry name" value="Winged helix-like DNA-binding domain superfamily/Winged helix DNA-binding domain"/>
    <property type="match status" value="1"/>
</dbReference>
<dbReference type="InterPro" id="IPR005119">
    <property type="entry name" value="LysR_subst-bd"/>
</dbReference>
<comment type="similarity">
    <text evidence="1">Belongs to the LysR transcriptional regulatory family.</text>
</comment>
<evidence type="ECO:0000313" key="6">
    <source>
        <dbReference type="EMBL" id="WCT74653.1"/>
    </source>
</evidence>
<feature type="domain" description="HTH lysR-type" evidence="5">
    <location>
        <begin position="4"/>
        <end position="59"/>
    </location>
</feature>
<dbReference type="InterPro" id="IPR000847">
    <property type="entry name" value="LysR_HTH_N"/>
</dbReference>
<dbReference type="PANTHER" id="PTHR30537:SF21">
    <property type="entry name" value="HTH-TYPE TRANSCRIPTIONAL REGULATOR SINR-RELATED"/>
    <property type="match status" value="1"/>
</dbReference>
<dbReference type="Gene3D" id="3.40.190.290">
    <property type="match status" value="1"/>
</dbReference>
<keyword evidence="2" id="KW-0805">Transcription regulation</keyword>
<sequence>MAMLDDLRIFERVGALRSFAAASRELDEPRSNVSRSIARLEASLGLRLVQRTTREVTLTPAGESLMQRCTSALGDLNDALAYVGSLSTEAQGLLRVSAGIGFGINVLAEQLPAFLRRFPRVDVDLDLTSRVADLVADRVDVAIRFGELADSSMVAVRLGEMKRVLCASPVYLAARAPPTAVDELTDHDVIEMPASDRQLRRWSFSKEDMTRDIFVKSRVSVNDALTIHRLVLNGAGIGVISCYLCAPDIEEGRLVHLLPEWTSSPVVVNLVFPSRRELTPSVRAFVDYLKASNPPGLHWQNNAIPSFRAPA</sequence>
<evidence type="ECO:0000256" key="3">
    <source>
        <dbReference type="ARBA" id="ARBA00023125"/>
    </source>
</evidence>
<dbReference type="CDD" id="cd08422">
    <property type="entry name" value="PBP2_CrgA_like"/>
    <property type="match status" value="1"/>
</dbReference>
<dbReference type="RefSeq" id="WP_273689863.1">
    <property type="nucleotide sequence ID" value="NZ_CP117411.1"/>
</dbReference>
<evidence type="ECO:0000313" key="7">
    <source>
        <dbReference type="Proteomes" id="UP001220395"/>
    </source>
</evidence>
<dbReference type="PROSITE" id="PS50931">
    <property type="entry name" value="HTH_LYSR"/>
    <property type="match status" value="1"/>
</dbReference>
<protein>
    <submittedName>
        <fullName evidence="6">LysR family transcriptional regulator</fullName>
    </submittedName>
</protein>
<evidence type="ECO:0000256" key="1">
    <source>
        <dbReference type="ARBA" id="ARBA00009437"/>
    </source>
</evidence>